<feature type="coiled-coil region" evidence="1">
    <location>
        <begin position="44"/>
        <end position="71"/>
    </location>
</feature>
<evidence type="ECO:0000313" key="2">
    <source>
        <dbReference type="EMBL" id="ARU59669.1"/>
    </source>
</evidence>
<dbReference type="OrthoDB" id="2382074at2"/>
<accession>A0A1Y0IHU7</accession>
<gene>
    <name evidence="2" type="ORF">CBW65_00400</name>
</gene>
<dbReference type="RefSeq" id="WP_087455057.1">
    <property type="nucleotide sequence ID" value="NZ_CP021434.1"/>
</dbReference>
<reference evidence="3" key="1">
    <citation type="submission" date="2017-05" db="EMBL/GenBank/DDBJ databases">
        <authorList>
            <person name="Sung H."/>
        </authorList>
    </citation>
    <scope>NUCLEOTIDE SEQUENCE [LARGE SCALE GENOMIC DNA]</scope>
    <source>
        <strain evidence="3">AR23208</strain>
    </source>
</reference>
<proteinExistence type="predicted"/>
<dbReference type="EMBL" id="CP021434">
    <property type="protein sequence ID" value="ARU59669.1"/>
    <property type="molecule type" value="Genomic_DNA"/>
</dbReference>
<name>A0A1Y0IHU7_9BACL</name>
<dbReference type="Proteomes" id="UP000195437">
    <property type="component" value="Chromosome"/>
</dbReference>
<evidence type="ECO:0000256" key="1">
    <source>
        <dbReference type="SAM" id="Coils"/>
    </source>
</evidence>
<protein>
    <submittedName>
        <fullName evidence="2">Uncharacterized protein</fullName>
    </submittedName>
</protein>
<keyword evidence="1" id="KW-0175">Coiled coil</keyword>
<dbReference type="KEGG" id="tum:CBW65_00400"/>
<organism evidence="2 3">
    <name type="scientific">Tumebacillus avium</name>
    <dbReference type="NCBI Taxonomy" id="1903704"/>
    <lineage>
        <taxon>Bacteria</taxon>
        <taxon>Bacillati</taxon>
        <taxon>Bacillota</taxon>
        <taxon>Bacilli</taxon>
        <taxon>Bacillales</taxon>
        <taxon>Alicyclobacillaceae</taxon>
        <taxon>Tumebacillus</taxon>
    </lineage>
</organism>
<dbReference type="AlphaFoldDB" id="A0A1Y0IHU7"/>
<sequence>MSTAIDNKLSTLKDGLAKAKDMRYKAELRKDALLKQQDEILEQIRAEQVDPEMLEQEIEKLEREIAQLADEVESLIPWDLIKQQA</sequence>
<keyword evidence="3" id="KW-1185">Reference proteome</keyword>
<evidence type="ECO:0000313" key="3">
    <source>
        <dbReference type="Proteomes" id="UP000195437"/>
    </source>
</evidence>